<dbReference type="AlphaFoldDB" id="A0A6B9XTW3"/>
<organism evidence="1">
    <name type="scientific">Picea sitchensis</name>
    <name type="common">Sitka spruce</name>
    <name type="synonym">Pinus sitchensis</name>
    <dbReference type="NCBI Taxonomy" id="3332"/>
    <lineage>
        <taxon>Eukaryota</taxon>
        <taxon>Viridiplantae</taxon>
        <taxon>Streptophyta</taxon>
        <taxon>Embryophyta</taxon>
        <taxon>Tracheophyta</taxon>
        <taxon>Spermatophyta</taxon>
        <taxon>Pinopsida</taxon>
        <taxon>Pinidae</taxon>
        <taxon>Conifers I</taxon>
        <taxon>Pinales</taxon>
        <taxon>Pinaceae</taxon>
        <taxon>Picea</taxon>
    </lineage>
</organism>
<proteinExistence type="predicted"/>
<gene>
    <name evidence="1" type="primary">orf05575</name>
    <name evidence="1" type="ORF">Q903MT_gene5543</name>
</gene>
<accession>A0A6B9XTW3</accession>
<dbReference type="EMBL" id="MK697702">
    <property type="protein sequence ID" value="QHR91508.1"/>
    <property type="molecule type" value="Genomic_DNA"/>
</dbReference>
<geneLocation type="mitochondrion" evidence="1"/>
<protein>
    <submittedName>
        <fullName evidence="1">Uncharacterized protein</fullName>
    </submittedName>
</protein>
<name>A0A6B9XTW3_PICSI</name>
<evidence type="ECO:0000313" key="1">
    <source>
        <dbReference type="EMBL" id="QHR91508.1"/>
    </source>
</evidence>
<sequence length="36" mass="4168">MPLLLVLVDLVLYRLNKQSLLLVVLECMLYKGCFTI</sequence>
<keyword evidence="1" id="KW-0496">Mitochondrion</keyword>
<reference evidence="1" key="1">
    <citation type="submission" date="2019-03" db="EMBL/GenBank/DDBJ databases">
        <title>Largest Complete Mitochondrial Genome of a Gymnosperm, Sitka Spruce (Picea sitchensis), Indicates Complex Physical Structure.</title>
        <authorList>
            <person name="Jackman S.D."/>
            <person name="Coombe L."/>
            <person name="Warren R."/>
            <person name="Kirk H."/>
            <person name="Trinh E."/>
            <person name="McLeod T."/>
            <person name="Pleasance S."/>
            <person name="Pandoh P."/>
            <person name="Zhao Y."/>
            <person name="Coope R."/>
            <person name="Bousquet J."/>
            <person name="Bohlmann J.C."/>
            <person name="Jones S.J.M."/>
            <person name="Birol I."/>
        </authorList>
    </citation>
    <scope>NUCLEOTIDE SEQUENCE</scope>
    <source>
        <strain evidence="1">Q903</strain>
    </source>
</reference>